<dbReference type="Proteomes" id="UP000180043">
    <property type="component" value="Unassembled WGS sequence"/>
</dbReference>
<evidence type="ECO:0000313" key="3">
    <source>
        <dbReference type="EMBL" id="OHU80937.1"/>
    </source>
</evidence>
<protein>
    <recommendedName>
        <fullName evidence="1">ER-bound oxygenase mpaB/mpaB'/Rubber oxygenase catalytic domain-containing protein</fullName>
    </recommendedName>
</protein>
<dbReference type="EMBL" id="MLIQ01000024">
    <property type="protein sequence ID" value="OHU49748.1"/>
    <property type="molecule type" value="Genomic_DNA"/>
</dbReference>
<feature type="domain" description="ER-bound oxygenase mpaB/mpaB'/Rubber oxygenase catalytic" evidence="1">
    <location>
        <begin position="125"/>
        <end position="345"/>
    </location>
</feature>
<dbReference type="HOGENOM" id="CLU_049598_0_0_11"/>
<proteinExistence type="predicted"/>
<keyword evidence="4" id="KW-1185">Reference proteome</keyword>
<evidence type="ECO:0000313" key="5">
    <source>
        <dbReference type="Proteomes" id="UP000180043"/>
    </source>
</evidence>
<gene>
    <name evidence="2" type="ORF">BKG82_23505</name>
    <name evidence="3" type="ORF">BKG84_19685</name>
</gene>
<dbReference type="OrthoDB" id="7614910at2"/>
<sequence>MASSWQKLPNPPQLREFPFNVFTRFLAGRDIRATAEQRETFRQYAHVGDPLADAVVAMFARFPAGQGRRMFEMALESGIESVDNPPEELVAFFTQVDARPYWLDDAKLELAARVSMRTGVVGLGLALPGLALTGGYLSSRADKPLVGTGNLNLQAAAPRRLHETAQWLIDVTSPGGLERFATGFKGVSRVRLMHALVRGAMNRRDDWDYENWDTPINQIQLAGTLMLFSLANLAGCQAMGMSFSDTEREAVFHFWRYVGQLMGIHPELVPTSEEDTWRLFWLEADTEFLPDEDSYSLTQALHRSMPDEPAFMRLSRAYLSSYSRLILGKTHADHLGLIDSKSMQAAVLGTSVVNWFFERRNVLPGMTRISEEFGHFARRQIVSRGMAQTGGDRTYRQHDKLATAS</sequence>
<dbReference type="InterPro" id="IPR037473">
    <property type="entry name" value="Lcp-like"/>
</dbReference>
<dbReference type="Pfam" id="PF09995">
    <property type="entry name" value="MPAB_Lcp_cat"/>
    <property type="match status" value="1"/>
</dbReference>
<evidence type="ECO:0000259" key="1">
    <source>
        <dbReference type="Pfam" id="PF09995"/>
    </source>
</evidence>
<evidence type="ECO:0000313" key="4">
    <source>
        <dbReference type="Proteomes" id="UP000179441"/>
    </source>
</evidence>
<dbReference type="AlphaFoldDB" id="A0A0E3TRS3"/>
<evidence type="ECO:0000313" key="2">
    <source>
        <dbReference type="EMBL" id="OHU49748.1"/>
    </source>
</evidence>
<name>A0A0E3TRS3_MYCCH</name>
<accession>A0A0E3TRS3</accession>
<dbReference type="PANTHER" id="PTHR37539">
    <property type="entry name" value="SECRETED PROTEIN-RELATED"/>
    <property type="match status" value="1"/>
</dbReference>
<dbReference type="GO" id="GO:0016491">
    <property type="term" value="F:oxidoreductase activity"/>
    <property type="evidence" value="ECO:0007669"/>
    <property type="project" value="InterPro"/>
</dbReference>
<dbReference type="PANTHER" id="PTHR37539:SF1">
    <property type="entry name" value="ER-BOUND OXYGENASE MPAB_MPAB'_RUBBER OXYGENASE CATALYTIC DOMAIN-CONTAINING PROTEIN"/>
    <property type="match status" value="1"/>
</dbReference>
<dbReference type="Proteomes" id="UP000179441">
    <property type="component" value="Unassembled WGS sequence"/>
</dbReference>
<dbReference type="GeneID" id="31680804"/>
<dbReference type="InterPro" id="IPR018713">
    <property type="entry name" value="MPAB/Lcp_cat_dom"/>
</dbReference>
<comment type="caution">
    <text evidence="3">The sequence shown here is derived from an EMBL/GenBank/DDBJ whole genome shotgun (WGS) entry which is preliminary data.</text>
</comment>
<reference evidence="4 5" key="1">
    <citation type="submission" date="2016-10" db="EMBL/GenBank/DDBJ databases">
        <title>Evaluation of Human, Veterinary and Environmental Mycobacterium chelonae Isolates by Core Genome Phylogenomic Analysis, Targeted Gene Comparison, and Anti-microbial Susceptibility Patterns: A Tale of Mistaken Identities.</title>
        <authorList>
            <person name="Fogelson S.B."/>
            <person name="Camus A.C."/>
            <person name="Lorenz W."/>
            <person name="Vasireddy R."/>
            <person name="Vasireddy S."/>
            <person name="Smith T."/>
            <person name="Brown-Elliott B.A."/>
            <person name="Wallace R.J.Jr."/>
            <person name="Hasan N.A."/>
            <person name="Reischl U."/>
            <person name="Sanchez S."/>
        </authorList>
    </citation>
    <scope>NUCLEOTIDE SEQUENCE [LARGE SCALE GENOMIC DNA]</scope>
    <source>
        <strain evidence="2 5">15515</strain>
        <strain evidence="3 4">15518</strain>
    </source>
</reference>
<dbReference type="EMBL" id="MLIS01000001">
    <property type="protein sequence ID" value="OHU80937.1"/>
    <property type="molecule type" value="Genomic_DNA"/>
</dbReference>
<dbReference type="RefSeq" id="WP_046254251.1">
    <property type="nucleotide sequence ID" value="NZ_CP010946.1"/>
</dbReference>
<dbReference type="PATRIC" id="fig|1774.35.peg.3204"/>
<organism evidence="3 4">
    <name type="scientific">Mycobacteroides chelonae</name>
    <name type="common">Mycobacterium chelonae</name>
    <dbReference type="NCBI Taxonomy" id="1774"/>
    <lineage>
        <taxon>Bacteria</taxon>
        <taxon>Bacillati</taxon>
        <taxon>Actinomycetota</taxon>
        <taxon>Actinomycetes</taxon>
        <taxon>Mycobacteriales</taxon>
        <taxon>Mycobacteriaceae</taxon>
        <taxon>Mycobacteroides</taxon>
    </lineage>
</organism>